<keyword evidence="5" id="KW-0446">Lipid-binding</keyword>
<dbReference type="PANTHER" id="PTHR30050:SF2">
    <property type="entry name" value="CHROMOSOMAL REPLICATION INITIATOR PROTEIN DNAA"/>
    <property type="match status" value="1"/>
</dbReference>
<dbReference type="KEGG" id="mcd:MCRO_0001"/>
<dbReference type="SUPFAM" id="SSF48295">
    <property type="entry name" value="TrpR-like"/>
    <property type="match status" value="1"/>
</dbReference>
<reference key="2">
    <citation type="submission" date="2010-03" db="EMBL/GenBank/DDBJ databases">
        <authorList>
            <person name="Ma Z."/>
            <person name="Wang X."/>
            <person name="Liu H."/>
        </authorList>
    </citation>
    <scope>NUCLEOTIDE SEQUENCE</scope>
    <source>
        <strain>MP145</strain>
    </source>
</reference>
<name>D5E4J2_MYCCM</name>
<dbReference type="eggNOG" id="COG0593">
    <property type="taxonomic scope" value="Bacteria"/>
</dbReference>
<feature type="domain" description="AAA+ ATPase" evidence="9">
    <location>
        <begin position="124"/>
        <end position="262"/>
    </location>
</feature>
<evidence type="ECO:0000256" key="7">
    <source>
        <dbReference type="RuleBase" id="RU000577"/>
    </source>
</evidence>
<dbReference type="Pfam" id="PF00308">
    <property type="entry name" value="Bac_DnaA"/>
    <property type="match status" value="1"/>
</dbReference>
<feature type="domain" description="Chromosomal replication initiator DnaA C-terminal" evidence="10">
    <location>
        <begin position="342"/>
        <end position="410"/>
    </location>
</feature>
<dbReference type="InterPro" id="IPR003593">
    <property type="entry name" value="AAA+_ATPase"/>
</dbReference>
<keyword evidence="6 7" id="KW-0238">DNA-binding</keyword>
<dbReference type="Proteomes" id="UP000001845">
    <property type="component" value="Chromosome"/>
</dbReference>
<dbReference type="InterPro" id="IPR010921">
    <property type="entry name" value="Trp_repressor/repl_initiator"/>
</dbReference>
<reference evidence="12" key="1">
    <citation type="submission" date="2010-03" db="EMBL/GenBank/DDBJ databases">
        <title>The complete genome of Mycoplasma crocodyli MP145.</title>
        <authorList>
            <person name="Glass J.I."/>
            <person name="Durkin A.S."/>
            <person name="Hostetler J."/>
            <person name="Jackson J."/>
            <person name="Johnson J."/>
            <person name="May M.A."/>
            <person name="Paralanov V."/>
            <person name="Radune D."/>
            <person name="Szczypinski B."/>
            <person name="Brown D.R."/>
        </authorList>
    </citation>
    <scope>NUCLEOTIDE SEQUENCE [LARGE SCALE GENOMIC DNA]</scope>
    <source>
        <strain evidence="12">ATCC 51981 / MP145</strain>
    </source>
</reference>
<sequence length="434" mass="50289">MILSNFFKDIEILDFDNETVVFGLNISEDVIAKTKIYFDENIKKAIKEIFQKDLIYKMYDKRNKTKNLINEKNKTKVLTENTDSKRKKLKNNIDKDFTFDSYVVSDFNAEAIEACKSLITNEKKLSPIFIQASSGLGKTHLLHAIGNEFIKLGKTAVHINPNTFTREITFLLQENDPRKLTLLTNLYTEADLVMFDDIQLFGVGQKKSTINFIFQIIDNRIQKEKPTIFACETSIQSLKGIFDERIITRFSFGFSTQIKPLNKEDLEKILSFFLERFDVDLKLIDLESRNFLIRNNSNNVRAIYGAVKRVSYFKKELENTNYVYDVICNAFKGIIKEIGTISPDTILDAVSKYYKIPKKDMLGKTRKKEVIIARHIAMSLIKMHLKLTLEEIGKIFNKDHSTVINAIRKIESQENDKSLKNALSYLNEEIFKLN</sequence>
<gene>
    <name evidence="11" type="primary">dnaA</name>
    <name evidence="11" type="ordered locus">MCRO_0001</name>
</gene>
<evidence type="ECO:0000256" key="6">
    <source>
        <dbReference type="ARBA" id="ARBA00023125"/>
    </source>
</evidence>
<dbReference type="SMART" id="SM00760">
    <property type="entry name" value="Bac_DnaA_C"/>
    <property type="match status" value="1"/>
</dbReference>
<keyword evidence="4 7" id="KW-0067">ATP-binding</keyword>
<dbReference type="GO" id="GO:0008289">
    <property type="term" value="F:lipid binding"/>
    <property type="evidence" value="ECO:0007669"/>
    <property type="project" value="UniProtKB-KW"/>
</dbReference>
<dbReference type="PANTHER" id="PTHR30050">
    <property type="entry name" value="CHROMOSOMAL REPLICATION INITIATOR PROTEIN DNAA"/>
    <property type="match status" value="1"/>
</dbReference>
<evidence type="ECO:0000256" key="1">
    <source>
        <dbReference type="ARBA" id="ARBA00022490"/>
    </source>
</evidence>
<dbReference type="STRING" id="512564.MCRO_0001"/>
<dbReference type="AlphaFoldDB" id="D5E4J2"/>
<proteinExistence type="inferred from homology"/>
<keyword evidence="1" id="KW-0963">Cytoplasm</keyword>
<dbReference type="PRINTS" id="PR00051">
    <property type="entry name" value="DNAA"/>
</dbReference>
<dbReference type="EMBL" id="CP001991">
    <property type="protein sequence ID" value="ADE19876.1"/>
    <property type="molecule type" value="Genomic_DNA"/>
</dbReference>
<organism evidence="11 12">
    <name type="scientific">Mycoplasma crocodyli (strain ATCC 51981 / MP145)</name>
    <dbReference type="NCBI Taxonomy" id="512564"/>
    <lineage>
        <taxon>Bacteria</taxon>
        <taxon>Bacillati</taxon>
        <taxon>Mycoplasmatota</taxon>
        <taxon>Mollicutes</taxon>
        <taxon>Mycoplasmataceae</taxon>
        <taxon>Mycoplasma</taxon>
    </lineage>
</organism>
<evidence type="ECO:0000313" key="11">
    <source>
        <dbReference type="EMBL" id="ADE19876.1"/>
    </source>
</evidence>
<dbReference type="HOGENOM" id="CLU_026910_3_2_14"/>
<dbReference type="SMART" id="SM00382">
    <property type="entry name" value="AAA"/>
    <property type="match status" value="1"/>
</dbReference>
<evidence type="ECO:0000256" key="5">
    <source>
        <dbReference type="ARBA" id="ARBA00023121"/>
    </source>
</evidence>
<dbReference type="InterPro" id="IPR013317">
    <property type="entry name" value="DnaA_dom"/>
</dbReference>
<dbReference type="SUPFAM" id="SSF52540">
    <property type="entry name" value="P-loop containing nucleoside triphosphate hydrolases"/>
    <property type="match status" value="1"/>
</dbReference>
<evidence type="ECO:0000259" key="10">
    <source>
        <dbReference type="SMART" id="SM00760"/>
    </source>
</evidence>
<evidence type="ECO:0000256" key="4">
    <source>
        <dbReference type="ARBA" id="ARBA00022840"/>
    </source>
</evidence>
<dbReference type="GO" id="GO:0005886">
    <property type="term" value="C:plasma membrane"/>
    <property type="evidence" value="ECO:0007669"/>
    <property type="project" value="TreeGrafter"/>
</dbReference>
<comment type="function">
    <text evidence="7">Plays an essential role in the initiation and regulation of chromosomal replication. ATP-DnaA binds to the origin of replication (oriC) to initiate formation of the DNA replication initiation complex once per cell cycle. Binds the DnaA box (a 9 base pair repeat at the origin) and separates the double-stranded (ds)DNA. Forms a right-handed helical filament on oriC DNA; dsDNA binds to the exterior of the filament while single-stranded (ss)DNA is stabiized in the filament's interior. The ATP-DnaA-oriC complex binds and stabilizes one strand of the AT-rich DNA unwinding element (DUE), permitting loading of DNA polymerase. After initiation quickly degrades to an ADP-DnaA complex that is not apt for DNA replication. Binds acidic phospholipids.</text>
</comment>
<dbReference type="InterPro" id="IPR027417">
    <property type="entry name" value="P-loop_NTPase"/>
</dbReference>
<keyword evidence="2 7" id="KW-0235">DNA replication</keyword>
<dbReference type="Pfam" id="PF08299">
    <property type="entry name" value="Bac_DnaA_C"/>
    <property type="match status" value="1"/>
</dbReference>
<evidence type="ECO:0000256" key="2">
    <source>
        <dbReference type="ARBA" id="ARBA00022705"/>
    </source>
</evidence>
<dbReference type="PROSITE" id="PS01008">
    <property type="entry name" value="DNAA"/>
    <property type="match status" value="1"/>
</dbReference>
<evidence type="ECO:0000259" key="9">
    <source>
        <dbReference type="SMART" id="SM00382"/>
    </source>
</evidence>
<dbReference type="InterPro" id="IPR013159">
    <property type="entry name" value="DnaA_C"/>
</dbReference>
<dbReference type="CDD" id="cd06571">
    <property type="entry name" value="Bac_DnaA_C"/>
    <property type="match status" value="1"/>
</dbReference>
<dbReference type="InterPro" id="IPR018312">
    <property type="entry name" value="Chromosome_initiator_DnaA_CS"/>
</dbReference>
<dbReference type="GO" id="GO:0006270">
    <property type="term" value="P:DNA replication initiation"/>
    <property type="evidence" value="ECO:0007669"/>
    <property type="project" value="InterPro"/>
</dbReference>
<keyword evidence="12" id="KW-1185">Reference proteome</keyword>
<dbReference type="CDD" id="cd00009">
    <property type="entry name" value="AAA"/>
    <property type="match status" value="1"/>
</dbReference>
<evidence type="ECO:0000313" key="12">
    <source>
        <dbReference type="Proteomes" id="UP000001845"/>
    </source>
</evidence>
<protein>
    <recommendedName>
        <fullName evidence="7">Chromosomal replication initiator protein DnaA</fullName>
    </recommendedName>
</protein>
<keyword evidence="3 7" id="KW-0547">Nucleotide-binding</keyword>
<reference evidence="11 12" key="3">
    <citation type="journal article" date="2011" name="J. Bacteriol.">
        <title>Genome sequences of Mycoplasma alligatoris A21JP2T and Mycoplasma crocodyli MP145T.</title>
        <authorList>
            <person name="Brown D.R."/>
            <person name="Farmerie W.G."/>
            <person name="May M."/>
            <person name="Benders G.A."/>
            <person name="Durkin A.S."/>
            <person name="Hlavinka K."/>
            <person name="Hostetler J."/>
            <person name="Jackson J."/>
            <person name="Johnson J."/>
            <person name="Miller R.H."/>
            <person name="Paralanov V."/>
            <person name="Radune D."/>
            <person name="Szczypinski B."/>
            <person name="Glass J.I."/>
        </authorList>
    </citation>
    <scope>NUCLEOTIDE SEQUENCE [LARGE SCALE GENOMIC DNA]</scope>
    <source>
        <strain evidence="12">ATCC 51981 / MP145</strain>
    </source>
</reference>
<accession>D5E4J2</accession>
<dbReference type="GO" id="GO:0003688">
    <property type="term" value="F:DNA replication origin binding"/>
    <property type="evidence" value="ECO:0007669"/>
    <property type="project" value="InterPro"/>
</dbReference>
<evidence type="ECO:0000256" key="8">
    <source>
        <dbReference type="RuleBase" id="RU004227"/>
    </source>
</evidence>
<dbReference type="Gene3D" id="1.10.1750.10">
    <property type="match status" value="1"/>
</dbReference>
<comment type="similarity">
    <text evidence="8">Belongs to the DnaA family.</text>
</comment>
<dbReference type="GO" id="GO:0006275">
    <property type="term" value="P:regulation of DNA replication"/>
    <property type="evidence" value="ECO:0007669"/>
    <property type="project" value="InterPro"/>
</dbReference>
<evidence type="ECO:0000256" key="3">
    <source>
        <dbReference type="ARBA" id="ARBA00022741"/>
    </source>
</evidence>
<dbReference type="GO" id="GO:0005524">
    <property type="term" value="F:ATP binding"/>
    <property type="evidence" value="ECO:0007669"/>
    <property type="project" value="UniProtKB-KW"/>
</dbReference>
<dbReference type="InterPro" id="IPR020591">
    <property type="entry name" value="Chromosome_initiator_DnaA-like"/>
</dbReference>
<dbReference type="Gene3D" id="3.40.50.300">
    <property type="entry name" value="P-loop containing nucleotide triphosphate hydrolases"/>
    <property type="match status" value="1"/>
</dbReference>